<dbReference type="CDD" id="cd00082">
    <property type="entry name" value="HisKA"/>
    <property type="match status" value="1"/>
</dbReference>
<dbReference type="InterPro" id="IPR003661">
    <property type="entry name" value="HisK_dim/P_dom"/>
</dbReference>
<dbReference type="GO" id="GO:0000155">
    <property type="term" value="F:phosphorelay sensor kinase activity"/>
    <property type="evidence" value="ECO:0007669"/>
    <property type="project" value="InterPro"/>
</dbReference>
<evidence type="ECO:0000259" key="3">
    <source>
        <dbReference type="PROSITE" id="PS50112"/>
    </source>
</evidence>
<dbReference type="RefSeq" id="WP_073369589.1">
    <property type="nucleotide sequence ID" value="NZ_FQWB01000003.1"/>
</dbReference>
<comment type="catalytic activity">
    <reaction evidence="1">
        <text>ATP + protein L-histidine = ADP + protein N-phospho-L-histidine.</text>
        <dbReference type="EC" id="2.7.13.3"/>
    </reaction>
</comment>
<dbReference type="SUPFAM" id="SSF55785">
    <property type="entry name" value="PYP-like sensor domain (PAS domain)"/>
    <property type="match status" value="1"/>
</dbReference>
<dbReference type="STRING" id="468056.SAMN05443549_10331"/>
<reference evidence="6" key="1">
    <citation type="submission" date="2016-11" db="EMBL/GenBank/DDBJ databases">
        <authorList>
            <person name="Varghese N."/>
            <person name="Submissions S."/>
        </authorList>
    </citation>
    <scope>NUCLEOTIDE SEQUENCE [LARGE SCALE GENOMIC DNA]</scope>
    <source>
        <strain evidence="6">DSM 19978</strain>
    </source>
</reference>
<dbReference type="SMART" id="SM00086">
    <property type="entry name" value="PAC"/>
    <property type="match status" value="1"/>
</dbReference>
<dbReference type="Pfam" id="PF13426">
    <property type="entry name" value="PAS_9"/>
    <property type="match status" value="1"/>
</dbReference>
<dbReference type="NCBIfam" id="TIGR00229">
    <property type="entry name" value="sensory_box"/>
    <property type="match status" value="1"/>
</dbReference>
<proteinExistence type="predicted"/>
<dbReference type="EC" id="2.7.13.3" evidence="2"/>
<evidence type="ECO:0000313" key="5">
    <source>
        <dbReference type="EMBL" id="SHG26065.1"/>
    </source>
</evidence>
<dbReference type="AlphaFoldDB" id="A0A1M5ICU8"/>
<dbReference type="InterPro" id="IPR035965">
    <property type="entry name" value="PAS-like_dom_sf"/>
</dbReference>
<dbReference type="InterPro" id="IPR036097">
    <property type="entry name" value="HisK_dim/P_sf"/>
</dbReference>
<feature type="domain" description="PAC" evidence="4">
    <location>
        <begin position="93"/>
        <end position="145"/>
    </location>
</feature>
<protein>
    <recommendedName>
        <fullName evidence="2">histidine kinase</fullName>
        <ecNumber evidence="2">2.7.13.3</ecNumber>
    </recommendedName>
</protein>
<sequence length="227" mass="26378">MKIDFEKYDIAGQSKKDFLRLLHVYQKAINMNVICSITDSEGIIVYVNQKFCEVSKYSHKELIGQNHRILKSGFYAKEFYENMWNTIKFGDIWQGEVKNKAKDGSFFWLDNTIFPVFDKRKNIVQYFSMRLIIDLKKKVEEERIEHIKSLEEMLFMTSHQVRLPIVNILGLAIQLEDSTNSNEDTTQIVACIKESAISLDKITKELTAYISGVKGKEKEKTEKVVAS</sequence>
<dbReference type="Gene3D" id="1.10.287.130">
    <property type="match status" value="1"/>
</dbReference>
<dbReference type="Gene3D" id="3.30.450.20">
    <property type="entry name" value="PAS domain"/>
    <property type="match status" value="1"/>
</dbReference>
<dbReference type="Proteomes" id="UP000184516">
    <property type="component" value="Unassembled WGS sequence"/>
</dbReference>
<dbReference type="CDD" id="cd00130">
    <property type="entry name" value="PAS"/>
    <property type="match status" value="1"/>
</dbReference>
<name>A0A1M5ICU8_9FLAO</name>
<keyword evidence="6" id="KW-1185">Reference proteome</keyword>
<dbReference type="InterPro" id="IPR000014">
    <property type="entry name" value="PAS"/>
</dbReference>
<evidence type="ECO:0000259" key="4">
    <source>
        <dbReference type="PROSITE" id="PS50113"/>
    </source>
</evidence>
<evidence type="ECO:0000256" key="2">
    <source>
        <dbReference type="ARBA" id="ARBA00012438"/>
    </source>
</evidence>
<evidence type="ECO:0000313" key="6">
    <source>
        <dbReference type="Proteomes" id="UP000184516"/>
    </source>
</evidence>
<organism evidence="5 6">
    <name type="scientific">Flavobacterium fluvii</name>
    <dbReference type="NCBI Taxonomy" id="468056"/>
    <lineage>
        <taxon>Bacteria</taxon>
        <taxon>Pseudomonadati</taxon>
        <taxon>Bacteroidota</taxon>
        <taxon>Flavobacteriia</taxon>
        <taxon>Flavobacteriales</taxon>
        <taxon>Flavobacteriaceae</taxon>
        <taxon>Flavobacterium</taxon>
    </lineage>
</organism>
<dbReference type="InterPro" id="IPR000700">
    <property type="entry name" value="PAS-assoc_C"/>
</dbReference>
<dbReference type="PROSITE" id="PS50113">
    <property type="entry name" value="PAC"/>
    <property type="match status" value="1"/>
</dbReference>
<evidence type="ECO:0000256" key="1">
    <source>
        <dbReference type="ARBA" id="ARBA00000085"/>
    </source>
</evidence>
<dbReference type="PROSITE" id="PS50112">
    <property type="entry name" value="PAS"/>
    <property type="match status" value="1"/>
</dbReference>
<gene>
    <name evidence="5" type="ORF">SAMN05443549_10331</name>
</gene>
<dbReference type="SUPFAM" id="SSF47384">
    <property type="entry name" value="Homodimeric domain of signal transducing histidine kinase"/>
    <property type="match status" value="1"/>
</dbReference>
<feature type="domain" description="PAS" evidence="3">
    <location>
        <begin position="37"/>
        <end position="66"/>
    </location>
</feature>
<dbReference type="InterPro" id="IPR001610">
    <property type="entry name" value="PAC"/>
</dbReference>
<dbReference type="OrthoDB" id="9759607at2"/>
<dbReference type="EMBL" id="FQWB01000003">
    <property type="protein sequence ID" value="SHG26065.1"/>
    <property type="molecule type" value="Genomic_DNA"/>
</dbReference>
<accession>A0A1M5ICU8</accession>